<evidence type="ECO:0000313" key="8">
    <source>
        <dbReference type="Proteomes" id="UP000004664"/>
    </source>
</evidence>
<dbReference type="Proteomes" id="UP000004664">
    <property type="component" value="Unassembled WGS sequence"/>
</dbReference>
<dbReference type="Gene3D" id="3.40.960.10">
    <property type="entry name" value="VSR Endonuclease"/>
    <property type="match status" value="1"/>
</dbReference>
<sequence>MDKLSSEQRSLNMAAVKGKNTTPEIRVRRMLHKMGYRFRLHRKDLPGKPDIVLPRYHLCIFVHGCFWHQHPGCKRATIPEFNHEFWVTKFQGTMERDERAEKELRRQGWRVCVIWECETKKEELLNRIIRECIGSITSLCAG</sequence>
<accession>G3IZQ7</accession>
<dbReference type="EC" id="3.1.-.-" evidence="6"/>
<keyword evidence="4 6" id="KW-0378">Hydrolase</keyword>
<comment type="similarity">
    <text evidence="6">Belongs to the vsr family.</text>
</comment>
<organism evidence="7 8">
    <name type="scientific">Methylobacter tundripaludum (strain ATCC BAA-1195 / DSM 17260 / SV96)</name>
    <dbReference type="NCBI Taxonomy" id="697282"/>
    <lineage>
        <taxon>Bacteria</taxon>
        <taxon>Pseudomonadati</taxon>
        <taxon>Pseudomonadota</taxon>
        <taxon>Gammaproteobacteria</taxon>
        <taxon>Methylococcales</taxon>
        <taxon>Methylococcaceae</taxon>
        <taxon>Methylobacter</taxon>
    </lineage>
</organism>
<gene>
    <name evidence="7" type="ORF">Mettu_3563</name>
</gene>
<dbReference type="NCBIfam" id="TIGR00632">
    <property type="entry name" value="vsr"/>
    <property type="match status" value="1"/>
</dbReference>
<keyword evidence="8" id="KW-1185">Reference proteome</keyword>
<dbReference type="eggNOG" id="COG3727">
    <property type="taxonomic scope" value="Bacteria"/>
</dbReference>
<protein>
    <recommendedName>
        <fullName evidence="6">Very short patch repair endonuclease</fullName>
        <ecNumber evidence="6">3.1.-.-</ecNumber>
    </recommendedName>
</protein>
<dbReference type="PIRSF" id="PIRSF018267">
    <property type="entry name" value="VSR_endonuc"/>
    <property type="match status" value="1"/>
</dbReference>
<evidence type="ECO:0000256" key="1">
    <source>
        <dbReference type="ARBA" id="ARBA00022722"/>
    </source>
</evidence>
<keyword evidence="2 6" id="KW-0255">Endonuclease</keyword>
<keyword evidence="5 6" id="KW-0234">DNA repair</keyword>
<dbReference type="EMBL" id="JH109153">
    <property type="protein sequence ID" value="EGW20429.1"/>
    <property type="molecule type" value="Genomic_DNA"/>
</dbReference>
<dbReference type="AlphaFoldDB" id="G3IZQ7"/>
<dbReference type="InterPro" id="IPR004603">
    <property type="entry name" value="DNA_mismatch_endonuc_vsr"/>
</dbReference>
<evidence type="ECO:0000256" key="5">
    <source>
        <dbReference type="ARBA" id="ARBA00023204"/>
    </source>
</evidence>
<dbReference type="Pfam" id="PF03852">
    <property type="entry name" value="Vsr"/>
    <property type="match status" value="1"/>
</dbReference>
<dbReference type="CDD" id="cd00221">
    <property type="entry name" value="Vsr"/>
    <property type="match status" value="1"/>
</dbReference>
<dbReference type="OrthoDB" id="9801520at2"/>
<comment type="function">
    <text evidence="6">May nick specific sequences that contain T:G mispairs resulting from m5C-deamination.</text>
</comment>
<dbReference type="InterPro" id="IPR011335">
    <property type="entry name" value="Restrct_endonuc-II-like"/>
</dbReference>
<keyword evidence="1 6" id="KW-0540">Nuclease</keyword>
<keyword evidence="3 6" id="KW-0227">DNA damage</keyword>
<evidence type="ECO:0000256" key="2">
    <source>
        <dbReference type="ARBA" id="ARBA00022759"/>
    </source>
</evidence>
<evidence type="ECO:0000313" key="7">
    <source>
        <dbReference type="EMBL" id="EGW20429.1"/>
    </source>
</evidence>
<dbReference type="SUPFAM" id="SSF52980">
    <property type="entry name" value="Restriction endonuclease-like"/>
    <property type="match status" value="1"/>
</dbReference>
<evidence type="ECO:0000256" key="6">
    <source>
        <dbReference type="PIRNR" id="PIRNR018267"/>
    </source>
</evidence>
<dbReference type="HOGENOM" id="CLU_111913_3_0_6"/>
<name>G3IZQ7_METTV</name>
<dbReference type="RefSeq" id="WP_006892748.1">
    <property type="nucleotide sequence ID" value="NZ_JH109153.1"/>
</dbReference>
<evidence type="ECO:0000256" key="4">
    <source>
        <dbReference type="ARBA" id="ARBA00022801"/>
    </source>
</evidence>
<reference evidence="7 8" key="1">
    <citation type="submission" date="2011-06" db="EMBL/GenBank/DDBJ databases">
        <title>Genomic sequence of Methylobacter tundripaludum SV96.</title>
        <authorList>
            <consortium name="US DOE Joint Genome Institute"/>
            <person name="Lucas S."/>
            <person name="Han J."/>
            <person name="Lapidus A."/>
            <person name="Cheng J.-F."/>
            <person name="Goodwin L."/>
            <person name="Pitluck S."/>
            <person name="Held B."/>
            <person name="Detter J.C."/>
            <person name="Han C."/>
            <person name="Tapia R."/>
            <person name="Land M."/>
            <person name="Hauser L."/>
            <person name="Kyrpides N."/>
            <person name="Ivanova N."/>
            <person name="Ovchinnikova G."/>
            <person name="Pagani I."/>
            <person name="Klotz M.G."/>
            <person name="Dispirito A.A."/>
            <person name="Murrell J.C."/>
            <person name="Dunfield P."/>
            <person name="Kalyuzhnaya M.G."/>
            <person name="Svenning M."/>
            <person name="Trotsenko Y.A."/>
            <person name="Stein L.Y."/>
            <person name="Woyke T."/>
        </authorList>
    </citation>
    <scope>NUCLEOTIDE SEQUENCE [LARGE SCALE GENOMIC DNA]</scope>
    <source>
        <strain evidence="8">ATCC BAA-1195 / DSM 17260 / SV96</strain>
    </source>
</reference>
<dbReference type="GO" id="GO:0016787">
    <property type="term" value="F:hydrolase activity"/>
    <property type="evidence" value="ECO:0007669"/>
    <property type="project" value="UniProtKB-KW"/>
</dbReference>
<dbReference type="STRING" id="697282.Mettu_3563"/>
<dbReference type="GO" id="GO:0006298">
    <property type="term" value="P:mismatch repair"/>
    <property type="evidence" value="ECO:0007669"/>
    <property type="project" value="UniProtKB-UniRule"/>
</dbReference>
<evidence type="ECO:0000256" key="3">
    <source>
        <dbReference type="ARBA" id="ARBA00022763"/>
    </source>
</evidence>
<proteinExistence type="inferred from homology"/>
<dbReference type="GO" id="GO:0004519">
    <property type="term" value="F:endonuclease activity"/>
    <property type="evidence" value="ECO:0007669"/>
    <property type="project" value="UniProtKB-KW"/>
</dbReference>